<sequence length="227" mass="25550">MDYTYKQIEELIGRLHGVHPDRRVALLGRIKHFQRLGWPEGSNVGKGTRVRYDTRRTLSLVIAFELLDVGVTPDRAVALLRSHLTIFPVSFLAALRAYRGTLGAVQISDAKIDGKDVKSYFGGEGDALLVISPSSMRYLKWAHDDERERLGEASFLTSEPELIASFLRSSNLRQAAVLNISILIADFVEVARSLGPVDLSEVEEDLQKWVDDLHIKLELEFHEHSQT</sequence>
<dbReference type="EMBL" id="CP060697">
    <property type="protein sequence ID" value="QNM83244.1"/>
    <property type="molecule type" value="Genomic_DNA"/>
</dbReference>
<accession>A0A7G9L3P5</accession>
<gene>
    <name evidence="1" type="ORF">H8M03_02525</name>
</gene>
<protein>
    <submittedName>
        <fullName evidence="1">Uncharacterized protein</fullName>
    </submittedName>
</protein>
<evidence type="ECO:0000313" key="1">
    <source>
        <dbReference type="EMBL" id="QNM83244.1"/>
    </source>
</evidence>
<keyword evidence="2" id="KW-1185">Reference proteome</keyword>
<dbReference type="Proteomes" id="UP000515861">
    <property type="component" value="Chromosome"/>
</dbReference>
<proteinExistence type="predicted"/>
<organism evidence="1 2">
    <name type="scientific">Sphingomonas sabuli</name>
    <dbReference type="NCBI Taxonomy" id="2764186"/>
    <lineage>
        <taxon>Bacteria</taxon>
        <taxon>Pseudomonadati</taxon>
        <taxon>Pseudomonadota</taxon>
        <taxon>Alphaproteobacteria</taxon>
        <taxon>Sphingomonadales</taxon>
        <taxon>Sphingomonadaceae</taxon>
        <taxon>Sphingomonas</taxon>
    </lineage>
</organism>
<dbReference type="AlphaFoldDB" id="A0A7G9L3P5"/>
<dbReference type="RefSeq" id="WP_187480199.1">
    <property type="nucleotide sequence ID" value="NZ_CP060697.1"/>
</dbReference>
<name>A0A7G9L3P5_9SPHN</name>
<evidence type="ECO:0000313" key="2">
    <source>
        <dbReference type="Proteomes" id="UP000515861"/>
    </source>
</evidence>
<dbReference type="KEGG" id="ssau:H8M03_02525"/>
<reference evidence="1 2" key="1">
    <citation type="submission" date="2020-08" db="EMBL/GenBank/DDBJ databases">
        <title>Sphingomonas sp. sand1-3 16S ribosomal RNA gene Genome sequencing and assembly.</title>
        <authorList>
            <person name="Kang M."/>
        </authorList>
    </citation>
    <scope>NUCLEOTIDE SEQUENCE [LARGE SCALE GENOMIC DNA]</scope>
    <source>
        <strain evidence="2">sand1-3</strain>
    </source>
</reference>